<evidence type="ECO:0000313" key="3">
    <source>
        <dbReference type="Proteomes" id="UP000676169"/>
    </source>
</evidence>
<dbReference type="CDD" id="cd02440">
    <property type="entry name" value="AdoMet_MTases"/>
    <property type="match status" value="1"/>
</dbReference>
<reference evidence="2" key="1">
    <citation type="submission" date="2021-04" db="EMBL/GenBank/DDBJ databases">
        <title>Luteolibacter sp. 32A isolated from the skin of an Anderson's salamander (Ambystoma andersonii).</title>
        <authorList>
            <person name="Spergser J."/>
            <person name="Busse H.-J."/>
        </authorList>
    </citation>
    <scope>NUCLEOTIDE SEQUENCE</scope>
    <source>
        <strain evidence="2">32A</strain>
    </source>
</reference>
<dbReference type="Proteomes" id="UP000676169">
    <property type="component" value="Chromosome"/>
</dbReference>
<dbReference type="GO" id="GO:0008168">
    <property type="term" value="F:methyltransferase activity"/>
    <property type="evidence" value="ECO:0007669"/>
    <property type="project" value="InterPro"/>
</dbReference>
<dbReference type="InterPro" id="IPR002877">
    <property type="entry name" value="RNA_MeTrfase_FtsJ_dom"/>
</dbReference>
<dbReference type="PANTHER" id="PTHR37524:SF2">
    <property type="entry name" value="RIBOSOMAL RNA METHYLTRANSFERASE FTSJ DOMAIN-CONTAINING PROTEIN"/>
    <property type="match status" value="1"/>
</dbReference>
<dbReference type="EMBL" id="CP073100">
    <property type="protein sequence ID" value="QUE49931.1"/>
    <property type="molecule type" value="Genomic_DNA"/>
</dbReference>
<dbReference type="Pfam" id="PF01728">
    <property type="entry name" value="FtsJ"/>
    <property type="match status" value="1"/>
</dbReference>
<name>A0A975G705_9BACT</name>
<evidence type="ECO:0000313" key="2">
    <source>
        <dbReference type="EMBL" id="QUE49931.1"/>
    </source>
</evidence>
<dbReference type="Gene3D" id="3.40.50.150">
    <property type="entry name" value="Vaccinia Virus protein VP39"/>
    <property type="match status" value="1"/>
</dbReference>
<organism evidence="2 3">
    <name type="scientific">Luteolibacter ambystomatis</name>
    <dbReference type="NCBI Taxonomy" id="2824561"/>
    <lineage>
        <taxon>Bacteria</taxon>
        <taxon>Pseudomonadati</taxon>
        <taxon>Verrucomicrobiota</taxon>
        <taxon>Verrucomicrobiia</taxon>
        <taxon>Verrucomicrobiales</taxon>
        <taxon>Verrucomicrobiaceae</taxon>
        <taxon>Luteolibacter</taxon>
    </lineage>
</organism>
<dbReference type="RefSeq" id="WP_211630020.1">
    <property type="nucleotide sequence ID" value="NZ_CP073100.1"/>
</dbReference>
<keyword evidence="3" id="KW-1185">Reference proteome</keyword>
<dbReference type="PANTHER" id="PTHR37524">
    <property type="entry name" value="RIBOSOMAL RNA LARGE SUBUNIT METHYLTRANSFERASE M"/>
    <property type="match status" value="1"/>
</dbReference>
<dbReference type="GO" id="GO:0032259">
    <property type="term" value="P:methylation"/>
    <property type="evidence" value="ECO:0007669"/>
    <property type="project" value="InterPro"/>
</dbReference>
<proteinExistence type="predicted"/>
<evidence type="ECO:0000259" key="1">
    <source>
        <dbReference type="Pfam" id="PF01728"/>
    </source>
</evidence>
<dbReference type="KEGG" id="lamb:KBB96_13760"/>
<feature type="domain" description="Ribosomal RNA methyltransferase FtsJ" evidence="1">
    <location>
        <begin position="191"/>
        <end position="281"/>
    </location>
</feature>
<sequence>MSAPLPAFPPVSGWLIRVSEVFGELVEEVIQRTGATASTPLGSEYHLLKGTDFQAIRASDAAQFIRWNLPVHHSWPCNPQKTEGFIEKAAQAMFRKFGHLPLQAILVGQLDPSSPNKYYKTLASNLRGRTLQLFPNVGKIEVEEQDPAALTLFCLVGPEGLFCGVQSLRDSNGFHPGGTRYISQNAPGTISRAGAKIAEALHYLRLHRPLPMTGSHWLELGASPGGMTSELLKRGYRVTAVDRAPLDARLDKTSGLTFLRADVATFQPPQGENYDAFLSDLNGSALESIGYIIRLSSHLRKGGLVVFTLKTSDASSVEAASELHQAVTTRAKAVGLSLFATTHLTYNRQEFTLFLEKTKV</sequence>
<protein>
    <recommendedName>
        <fullName evidence="1">Ribosomal RNA methyltransferase FtsJ domain-containing protein</fullName>
    </recommendedName>
</protein>
<gene>
    <name evidence="2" type="ORF">KBB96_13760</name>
</gene>
<dbReference type="SUPFAM" id="SSF53335">
    <property type="entry name" value="S-adenosyl-L-methionine-dependent methyltransferases"/>
    <property type="match status" value="1"/>
</dbReference>
<accession>A0A975G705</accession>
<dbReference type="InterPro" id="IPR029063">
    <property type="entry name" value="SAM-dependent_MTases_sf"/>
</dbReference>
<dbReference type="AlphaFoldDB" id="A0A975G705"/>